<name>A0ABR9LQ38_9ACTN</name>
<dbReference type="EMBL" id="JADBEK010000001">
    <property type="protein sequence ID" value="MBE1582766.1"/>
    <property type="molecule type" value="Genomic_DNA"/>
</dbReference>
<keyword evidence="2" id="KW-0813">Transport</keyword>
<dbReference type="CDD" id="cd06581">
    <property type="entry name" value="TM_PBP1_LivM_like"/>
    <property type="match status" value="1"/>
</dbReference>
<dbReference type="InterPro" id="IPR003593">
    <property type="entry name" value="AAA+_ATPase"/>
</dbReference>
<dbReference type="InterPro" id="IPR032823">
    <property type="entry name" value="BCA_ABC_TP_C"/>
</dbReference>
<dbReference type="InterPro" id="IPR001851">
    <property type="entry name" value="ABC_transp_permease"/>
</dbReference>
<dbReference type="Gene3D" id="3.40.50.300">
    <property type="entry name" value="P-loop containing nucleotide triphosphate hydrolases"/>
    <property type="match status" value="1"/>
</dbReference>
<dbReference type="SUPFAM" id="SSF52540">
    <property type="entry name" value="P-loop containing nucleoside triphosphate hydrolases"/>
    <property type="match status" value="1"/>
</dbReference>
<keyword evidence="3" id="KW-1003">Cell membrane</keyword>
<keyword evidence="12" id="KW-1185">Reference proteome</keyword>
<dbReference type="CDD" id="cd03219">
    <property type="entry name" value="ABC_Mj1267_LivG_branched"/>
    <property type="match status" value="1"/>
</dbReference>
<evidence type="ECO:0000259" key="10">
    <source>
        <dbReference type="PROSITE" id="PS50893"/>
    </source>
</evidence>
<feature type="transmembrane region" description="Helical" evidence="9">
    <location>
        <begin position="253"/>
        <end position="272"/>
    </location>
</feature>
<feature type="domain" description="ABC transporter" evidence="10">
    <location>
        <begin position="541"/>
        <end position="774"/>
    </location>
</feature>
<evidence type="ECO:0000256" key="2">
    <source>
        <dbReference type="ARBA" id="ARBA00022448"/>
    </source>
</evidence>
<dbReference type="InterPro" id="IPR027417">
    <property type="entry name" value="P-loop_NTPase"/>
</dbReference>
<evidence type="ECO:0000256" key="1">
    <source>
        <dbReference type="ARBA" id="ARBA00004651"/>
    </source>
</evidence>
<evidence type="ECO:0000256" key="4">
    <source>
        <dbReference type="ARBA" id="ARBA00022692"/>
    </source>
</evidence>
<gene>
    <name evidence="11" type="ORF">H4W80_001024</name>
</gene>
<dbReference type="PANTHER" id="PTHR45772:SF9">
    <property type="entry name" value="CONSERVED COMPONENT OF ABC TRANSPORTER FOR NATURAL AMINO ACIDS"/>
    <property type="match status" value="1"/>
</dbReference>
<dbReference type="InterPro" id="IPR043428">
    <property type="entry name" value="LivM-like"/>
</dbReference>
<dbReference type="Pfam" id="PF02653">
    <property type="entry name" value="BPD_transp_2"/>
    <property type="match status" value="1"/>
</dbReference>
<feature type="transmembrane region" description="Helical" evidence="9">
    <location>
        <begin position="278"/>
        <end position="296"/>
    </location>
</feature>
<comment type="subcellular location">
    <subcellularLocation>
        <location evidence="1">Cell membrane</location>
        <topology evidence="1">Multi-pass membrane protein</topology>
    </subcellularLocation>
</comment>
<feature type="transmembrane region" description="Helical" evidence="9">
    <location>
        <begin position="222"/>
        <end position="241"/>
    </location>
</feature>
<evidence type="ECO:0000256" key="8">
    <source>
        <dbReference type="ARBA" id="ARBA00023136"/>
    </source>
</evidence>
<feature type="transmembrane region" description="Helical" evidence="9">
    <location>
        <begin position="395"/>
        <end position="413"/>
    </location>
</feature>
<dbReference type="SMART" id="SM00382">
    <property type="entry name" value="AAA"/>
    <property type="match status" value="1"/>
</dbReference>
<keyword evidence="5" id="KW-0547">Nucleotide-binding</keyword>
<proteinExistence type="predicted"/>
<evidence type="ECO:0000256" key="3">
    <source>
        <dbReference type="ARBA" id="ARBA00022475"/>
    </source>
</evidence>
<dbReference type="InterPro" id="IPR051120">
    <property type="entry name" value="ABC_AA/LPS_Transport"/>
</dbReference>
<dbReference type="Proteomes" id="UP000633509">
    <property type="component" value="Unassembled WGS sequence"/>
</dbReference>
<dbReference type="PROSITE" id="PS50893">
    <property type="entry name" value="ABC_TRANSPORTER_2"/>
    <property type="match status" value="1"/>
</dbReference>
<feature type="transmembrane region" description="Helical" evidence="9">
    <location>
        <begin position="345"/>
        <end position="364"/>
    </location>
</feature>
<comment type="caution">
    <text evidence="11">The sequence shown here is derived from an EMBL/GenBank/DDBJ whole genome shotgun (WGS) entry which is preliminary data.</text>
</comment>
<evidence type="ECO:0000256" key="6">
    <source>
        <dbReference type="ARBA" id="ARBA00022840"/>
    </source>
</evidence>
<keyword evidence="7 9" id="KW-1133">Transmembrane helix</keyword>
<keyword evidence="8 9" id="KW-0472">Membrane</keyword>
<evidence type="ECO:0000256" key="5">
    <source>
        <dbReference type="ARBA" id="ARBA00022741"/>
    </source>
</evidence>
<dbReference type="Pfam" id="PF00005">
    <property type="entry name" value="ABC_tran"/>
    <property type="match status" value="1"/>
</dbReference>
<sequence>MRTGESRDRGAVVGERRTHLFKLGAGQRGWPAAVAAFGFGGGDPFGGQLVLQVALELPDCGDHVDEQRCRGVVGREAMEVRQRSRQDAQGDAAGLAPVADGVDVDQVTAQPEQLRHCQDVAGVRGGGVGVAEQVLLWNDVALVWLDGAILVVLLIDALLTRRVLGRSADNGESGGWTLVAVDTGWPAPYRSMRSVRALRTIIGGGLVVLVAAVPWFSSQVTVQALTAGCGFALACLSVYVLAGISGQLSLGQFAIAGIGAVTSVLVLAWTGIFPLSLLAGLAAGAAAASLAGVLATRRPGTALAALTLTAAGLVPTVVLAPEWGFGTGRTPGLPLIGGQAPGPTAIYLACLAVLLGSVLAVHRLRHGRTGRAMLAVRDNPTLARAFGVRIGRTRMFGFVLAGAFASLAGILLAHSSTVVTPGQFAQDLSVKVVLAVVVGGIASLGGALIGSLWLFTVPQLFPGSGLATSATSVGGLLLLLYFPGGIGPALISGRNYLLGLLTAVRERRAPVAAAEPPVSATVTRPKVSVVPPPQHREGPVLEVSGMGKQFGGLAAVSNLTLSVQAGEILALIGPNGAGKTTVFDLISGFEPVTTGTVRFDGEDITRLAPDQRARRGLIHSFQEPLLFPTMTVSDVLSVAAEARLPSRRARLAAVETALDYYGLGRYRDHRARELSIGTRRIVELAAMHTLRPKVLLLDEPSSGIAQRETEALAGVLQRMRADLDLTIVLIEHDLPLAFGIADQVAVLLQGELLTQGTPDQVRTDPAVVDAYLGARFEQSATSPA</sequence>
<evidence type="ECO:0000313" key="12">
    <source>
        <dbReference type="Proteomes" id="UP000633509"/>
    </source>
</evidence>
<keyword evidence="6" id="KW-0067">ATP-binding</keyword>
<dbReference type="PANTHER" id="PTHR45772">
    <property type="entry name" value="CONSERVED COMPONENT OF ABC TRANSPORTER FOR NATURAL AMINO ACIDS-RELATED"/>
    <property type="match status" value="1"/>
</dbReference>
<feature type="transmembrane region" description="Helical" evidence="9">
    <location>
        <begin position="303"/>
        <end position="325"/>
    </location>
</feature>
<feature type="transmembrane region" description="Helical" evidence="9">
    <location>
        <begin position="433"/>
        <end position="454"/>
    </location>
</feature>
<evidence type="ECO:0000256" key="7">
    <source>
        <dbReference type="ARBA" id="ARBA00022989"/>
    </source>
</evidence>
<reference evidence="11 12" key="1">
    <citation type="submission" date="2020-10" db="EMBL/GenBank/DDBJ databases">
        <title>Sequencing the genomes of 1000 actinobacteria strains.</title>
        <authorList>
            <person name="Klenk H.-P."/>
        </authorList>
    </citation>
    <scope>NUCLEOTIDE SEQUENCE [LARGE SCALE GENOMIC DNA]</scope>
    <source>
        <strain evidence="11 12">DSM 43173</strain>
    </source>
</reference>
<evidence type="ECO:0000256" key="9">
    <source>
        <dbReference type="SAM" id="Phobius"/>
    </source>
</evidence>
<evidence type="ECO:0000313" key="11">
    <source>
        <dbReference type="EMBL" id="MBE1582766.1"/>
    </source>
</evidence>
<feature type="transmembrane region" description="Helical" evidence="9">
    <location>
        <begin position="466"/>
        <end position="484"/>
    </location>
</feature>
<dbReference type="InterPro" id="IPR003439">
    <property type="entry name" value="ABC_transporter-like_ATP-bd"/>
</dbReference>
<feature type="transmembrane region" description="Helical" evidence="9">
    <location>
        <begin position="197"/>
        <end position="216"/>
    </location>
</feature>
<dbReference type="Pfam" id="PF12399">
    <property type="entry name" value="BCA_ABC_TP_C"/>
    <property type="match status" value="1"/>
</dbReference>
<protein>
    <submittedName>
        <fullName evidence="11">ABC-type branched-subunit amino acid transport system ATPase component/ABC-type branched-subunit amino acid transport system permease subunit</fullName>
    </submittedName>
</protein>
<organism evidence="11 12">
    <name type="scientific">Nonomuraea angiospora</name>
    <dbReference type="NCBI Taxonomy" id="46172"/>
    <lineage>
        <taxon>Bacteria</taxon>
        <taxon>Bacillati</taxon>
        <taxon>Actinomycetota</taxon>
        <taxon>Actinomycetes</taxon>
        <taxon>Streptosporangiales</taxon>
        <taxon>Streptosporangiaceae</taxon>
        <taxon>Nonomuraea</taxon>
    </lineage>
</organism>
<keyword evidence="4 9" id="KW-0812">Transmembrane</keyword>
<accession>A0ABR9LQ38</accession>